<dbReference type="Proteomes" id="UP000626109">
    <property type="component" value="Unassembled WGS sequence"/>
</dbReference>
<dbReference type="GO" id="GO:0006541">
    <property type="term" value="P:glutamine metabolic process"/>
    <property type="evidence" value="ECO:0007669"/>
    <property type="project" value="TreeGrafter"/>
</dbReference>
<evidence type="ECO:0000313" key="3">
    <source>
        <dbReference type="EMBL" id="CAE8714187.1"/>
    </source>
</evidence>
<gene>
    <name evidence="3" type="ORF">PGLA2088_LOCUS37863</name>
</gene>
<dbReference type="InterPro" id="IPR036526">
    <property type="entry name" value="C-N_Hydrolase_sf"/>
</dbReference>
<protein>
    <recommendedName>
        <fullName evidence="2">CN hydrolase domain-containing protein</fullName>
    </recommendedName>
</protein>
<dbReference type="PROSITE" id="PS01227">
    <property type="entry name" value="UPF0012"/>
    <property type="match status" value="1"/>
</dbReference>
<dbReference type="InterPro" id="IPR003010">
    <property type="entry name" value="C-N_Hydrolase"/>
</dbReference>
<evidence type="ECO:0000256" key="1">
    <source>
        <dbReference type="ARBA" id="ARBA00022801"/>
    </source>
</evidence>
<evidence type="ECO:0000313" key="4">
    <source>
        <dbReference type="Proteomes" id="UP000626109"/>
    </source>
</evidence>
<evidence type="ECO:0000259" key="2">
    <source>
        <dbReference type="PROSITE" id="PS50263"/>
    </source>
</evidence>
<comment type="caution">
    <text evidence="3">The sequence shown here is derived from an EMBL/GenBank/DDBJ whole genome shotgun (WGS) entry which is preliminary data.</text>
</comment>
<feature type="domain" description="CN hydrolase" evidence="2">
    <location>
        <begin position="10"/>
        <end position="269"/>
    </location>
</feature>
<reference evidence="3" key="1">
    <citation type="submission" date="2021-02" db="EMBL/GenBank/DDBJ databases">
        <authorList>
            <person name="Dougan E. K."/>
            <person name="Rhodes N."/>
            <person name="Thang M."/>
            <person name="Chan C."/>
        </authorList>
    </citation>
    <scope>NUCLEOTIDE SEQUENCE</scope>
</reference>
<dbReference type="EMBL" id="CAJNNW010032594">
    <property type="protein sequence ID" value="CAE8714187.1"/>
    <property type="molecule type" value="Genomic_DNA"/>
</dbReference>
<dbReference type="GO" id="GO:0006528">
    <property type="term" value="P:asparagine metabolic process"/>
    <property type="evidence" value="ECO:0007669"/>
    <property type="project" value="TreeGrafter"/>
</dbReference>
<dbReference type="Gene3D" id="3.60.110.10">
    <property type="entry name" value="Carbon-nitrogen hydrolase"/>
    <property type="match status" value="1"/>
</dbReference>
<proteinExistence type="predicted"/>
<dbReference type="GO" id="GO:0005739">
    <property type="term" value="C:mitochondrion"/>
    <property type="evidence" value="ECO:0007669"/>
    <property type="project" value="TreeGrafter"/>
</dbReference>
<sequence length="300" mass="32882">MASVGSNGKFKIGLCQTDVSHDKKVSLANAKASVAEAVAKGAELVVLGEMFSCPYATKYFEQYGERLPLPGQAADESSPSVKLLIDMAKEHKVWLIGGSLPELVDGKVYNTCLVLNSEGDIVAKHRKAHLFDIDVAATETRPAMKFKESDILSPGEQMTLVDTPWCRIGVGICYDVRFPELGLAMRAEGAKVLVYPGAFNMTTGPAHYNLLTRARAVDTQSYVVSCSPARSKDPNDYQAWGHSQIAGPWADMLVEAEHEPGVFVVEVDPSECDRIRNQVPTSFQKRDDLYVPYASKRPRL</sequence>
<dbReference type="InterPro" id="IPR045254">
    <property type="entry name" value="Nit1/2_C-N_Hydrolase"/>
</dbReference>
<dbReference type="GO" id="GO:0050152">
    <property type="term" value="F:omega-amidase activity"/>
    <property type="evidence" value="ECO:0007669"/>
    <property type="project" value="TreeGrafter"/>
</dbReference>
<dbReference type="Pfam" id="PF00795">
    <property type="entry name" value="CN_hydrolase"/>
    <property type="match status" value="1"/>
</dbReference>
<organism evidence="3 4">
    <name type="scientific">Polarella glacialis</name>
    <name type="common">Dinoflagellate</name>
    <dbReference type="NCBI Taxonomy" id="89957"/>
    <lineage>
        <taxon>Eukaryota</taxon>
        <taxon>Sar</taxon>
        <taxon>Alveolata</taxon>
        <taxon>Dinophyceae</taxon>
        <taxon>Suessiales</taxon>
        <taxon>Suessiaceae</taxon>
        <taxon>Polarella</taxon>
    </lineage>
</organism>
<name>A0A813KW31_POLGL</name>
<dbReference type="PANTHER" id="PTHR23088:SF30">
    <property type="entry name" value="OMEGA-AMIDASE NIT2"/>
    <property type="match status" value="1"/>
</dbReference>
<accession>A0A813KW31</accession>
<dbReference type="AlphaFoldDB" id="A0A813KW31"/>
<dbReference type="SUPFAM" id="SSF56317">
    <property type="entry name" value="Carbon-nitrogen hydrolase"/>
    <property type="match status" value="1"/>
</dbReference>
<keyword evidence="1" id="KW-0378">Hydrolase</keyword>
<dbReference type="GO" id="GO:0006107">
    <property type="term" value="P:oxaloacetate metabolic process"/>
    <property type="evidence" value="ECO:0007669"/>
    <property type="project" value="TreeGrafter"/>
</dbReference>
<dbReference type="CDD" id="cd07572">
    <property type="entry name" value="nit"/>
    <property type="match status" value="1"/>
</dbReference>
<dbReference type="PANTHER" id="PTHR23088">
    <property type="entry name" value="NITRILASE-RELATED"/>
    <property type="match status" value="1"/>
</dbReference>
<dbReference type="InterPro" id="IPR001110">
    <property type="entry name" value="UPF0012_CS"/>
</dbReference>
<dbReference type="PROSITE" id="PS50263">
    <property type="entry name" value="CN_HYDROLASE"/>
    <property type="match status" value="1"/>
</dbReference>